<organism evidence="2 3">
    <name type="scientific">Candidatus Acididesulfobacter diazotrophicus</name>
    <dbReference type="NCBI Taxonomy" id="2597226"/>
    <lineage>
        <taxon>Bacteria</taxon>
        <taxon>Deltaproteobacteria</taxon>
        <taxon>Candidatus Acidulodesulfobacterales</taxon>
        <taxon>Candidatus Acididesulfobacter</taxon>
    </lineage>
</organism>
<name>A0A519BMM7_9DELT</name>
<keyword evidence="1" id="KW-1133">Transmembrane helix</keyword>
<feature type="transmembrane region" description="Helical" evidence="1">
    <location>
        <begin position="107"/>
        <end position="129"/>
    </location>
</feature>
<gene>
    <name evidence="2" type="ORF">EVG15_05455</name>
</gene>
<feature type="transmembrane region" description="Helical" evidence="1">
    <location>
        <begin position="9"/>
        <end position="30"/>
    </location>
</feature>
<dbReference type="EMBL" id="SGBB01000008">
    <property type="protein sequence ID" value="RZD18479.1"/>
    <property type="molecule type" value="Genomic_DNA"/>
</dbReference>
<feature type="transmembrane region" description="Helical" evidence="1">
    <location>
        <begin position="141"/>
        <end position="164"/>
    </location>
</feature>
<keyword evidence="1" id="KW-0472">Membrane</keyword>
<sequence>MQLYTNKWILFVQGFILFVGAIFLICAVIFNLPAINDEAIVGLKGIMLMILLVINTSSHSLYTSEFYYINNKCSNKNCTTDLKKDIKDFDDEMNRNRNNKKSSIRNVLTFNLFILNSSYFLIFSILINIVQTTGIIGKNKILVILSFYSFLIFLIIISINYLLYNYLLYKSFKKIIESD</sequence>
<proteinExistence type="predicted"/>
<evidence type="ECO:0000313" key="3">
    <source>
        <dbReference type="Proteomes" id="UP000319296"/>
    </source>
</evidence>
<reference evidence="2 3" key="1">
    <citation type="journal article" date="2019" name="ISME J.">
        <title>Insights into ecological role of a new deltaproteobacterial order Candidatus Acidulodesulfobacterales by metagenomics and metatranscriptomics.</title>
        <authorList>
            <person name="Tan S."/>
            <person name="Liu J."/>
            <person name="Fang Y."/>
            <person name="Hedlund B.P."/>
            <person name="Lian Z.H."/>
            <person name="Huang L.Y."/>
            <person name="Li J.T."/>
            <person name="Huang L.N."/>
            <person name="Li W.J."/>
            <person name="Jiang H.C."/>
            <person name="Dong H.L."/>
            <person name="Shu W.S."/>
        </authorList>
    </citation>
    <scope>NUCLEOTIDE SEQUENCE [LARGE SCALE GENOMIC DNA]</scope>
    <source>
        <strain evidence="2">AP1</strain>
    </source>
</reference>
<accession>A0A519BMM7</accession>
<protein>
    <submittedName>
        <fullName evidence="2">Uncharacterized protein</fullName>
    </submittedName>
</protein>
<feature type="transmembrane region" description="Helical" evidence="1">
    <location>
        <begin position="42"/>
        <end position="62"/>
    </location>
</feature>
<keyword evidence="1" id="KW-0812">Transmembrane</keyword>
<comment type="caution">
    <text evidence="2">The sequence shown here is derived from an EMBL/GenBank/DDBJ whole genome shotgun (WGS) entry which is preliminary data.</text>
</comment>
<dbReference type="AlphaFoldDB" id="A0A519BMM7"/>
<dbReference type="Proteomes" id="UP000319296">
    <property type="component" value="Unassembled WGS sequence"/>
</dbReference>
<evidence type="ECO:0000256" key="1">
    <source>
        <dbReference type="SAM" id="Phobius"/>
    </source>
</evidence>
<evidence type="ECO:0000313" key="2">
    <source>
        <dbReference type="EMBL" id="RZD18479.1"/>
    </source>
</evidence>